<organism evidence="2 3">
    <name type="scientific">Copranaerobaculum intestinale</name>
    <dbReference type="NCBI Taxonomy" id="2692629"/>
    <lineage>
        <taxon>Bacteria</taxon>
        <taxon>Bacillati</taxon>
        <taxon>Bacillota</taxon>
        <taxon>Erysipelotrichia</taxon>
        <taxon>Erysipelotrichales</taxon>
        <taxon>Erysipelotrichaceae</taxon>
        <taxon>Copranaerobaculum</taxon>
    </lineage>
</organism>
<feature type="transmembrane region" description="Helical" evidence="1">
    <location>
        <begin position="198"/>
        <end position="222"/>
    </location>
</feature>
<keyword evidence="3" id="KW-1185">Reference proteome</keyword>
<reference evidence="2 3" key="1">
    <citation type="submission" date="2019-12" db="EMBL/GenBank/DDBJ databases">
        <authorList>
            <person name="Yang R."/>
        </authorList>
    </citation>
    <scope>NUCLEOTIDE SEQUENCE [LARGE SCALE GENOMIC DNA]</scope>
    <source>
        <strain evidence="2 3">DONG20-135</strain>
    </source>
</reference>
<proteinExistence type="predicted"/>
<dbReference type="RefSeq" id="WP_160624160.1">
    <property type="nucleotide sequence ID" value="NZ_WUUQ01000001.1"/>
</dbReference>
<evidence type="ECO:0000256" key="1">
    <source>
        <dbReference type="SAM" id="Phobius"/>
    </source>
</evidence>
<feature type="transmembrane region" description="Helical" evidence="1">
    <location>
        <begin position="92"/>
        <end position="114"/>
    </location>
</feature>
<sequence length="233" mass="27178">MFRKTETDKMLKQEVKQLRGVYKKTYRDMNIYLGSFSLNYYAKQEVLLELAGICLENQKRNSPIEEVFNHNSKAFCNSLIENCKRKTVMEKLLEYAVVLVFLSLLGFLFICIAIEISEAYPDFSMMEPLYIKQGSLYCSAYNLLPLLGIPLLFFFMNQIQYRFVYASKGLLIFLLFIGYFIINMILQYVFKNILEESILVLPIFLTIFCLSIATVILCYAYFACQLKSNHGIQ</sequence>
<keyword evidence="1" id="KW-0472">Membrane</keyword>
<dbReference type="Gene3D" id="1.10.1900.10">
    <property type="entry name" value="c-terminal domain of poly(a) binding protein"/>
    <property type="match status" value="1"/>
</dbReference>
<protein>
    <submittedName>
        <fullName evidence="2">Uncharacterized protein</fullName>
    </submittedName>
</protein>
<dbReference type="Proteomes" id="UP000434036">
    <property type="component" value="Unassembled WGS sequence"/>
</dbReference>
<accession>A0A6N8U387</accession>
<feature type="transmembrane region" description="Helical" evidence="1">
    <location>
        <begin position="163"/>
        <end position="186"/>
    </location>
</feature>
<dbReference type="EMBL" id="WUUQ01000001">
    <property type="protein sequence ID" value="MXQ72676.1"/>
    <property type="molecule type" value="Genomic_DNA"/>
</dbReference>
<name>A0A6N8U387_9FIRM</name>
<gene>
    <name evidence="2" type="ORF">GSF08_01790</name>
</gene>
<keyword evidence="1" id="KW-0812">Transmembrane</keyword>
<evidence type="ECO:0000313" key="2">
    <source>
        <dbReference type="EMBL" id="MXQ72676.1"/>
    </source>
</evidence>
<evidence type="ECO:0000313" key="3">
    <source>
        <dbReference type="Proteomes" id="UP000434036"/>
    </source>
</evidence>
<comment type="caution">
    <text evidence="2">The sequence shown here is derived from an EMBL/GenBank/DDBJ whole genome shotgun (WGS) entry which is preliminary data.</text>
</comment>
<keyword evidence="1" id="KW-1133">Transmembrane helix</keyword>
<dbReference type="AlphaFoldDB" id="A0A6N8U387"/>
<dbReference type="SUPFAM" id="SSF158560">
    <property type="entry name" value="BH3980-like"/>
    <property type="match status" value="1"/>
</dbReference>
<feature type="transmembrane region" description="Helical" evidence="1">
    <location>
        <begin position="134"/>
        <end position="156"/>
    </location>
</feature>
<reference evidence="2 3" key="2">
    <citation type="submission" date="2020-01" db="EMBL/GenBank/DDBJ databases">
        <title>Clostridiaceae sp. nov. isolated from the gut of human by culturomics.</title>
        <authorList>
            <person name="Chang Y."/>
        </authorList>
    </citation>
    <scope>NUCLEOTIDE SEQUENCE [LARGE SCALE GENOMIC DNA]</scope>
    <source>
        <strain evidence="2 3">DONG20-135</strain>
    </source>
</reference>